<dbReference type="Pfam" id="PF08668">
    <property type="entry name" value="HDOD"/>
    <property type="match status" value="1"/>
</dbReference>
<sequence>MSLSRQMNENLDSYLKQFFRVTDGRNRISAELTSRVNQIESQIAAGTVDEAAFEQLIYELVTELDEHMFMWKRLSRMRASELIHQGQHNLYLMAAPDVKTCINDIFSLKTCFLPPSYQLSLEENSDCHHFYVIHPDAESPISHIKDDTVMTLSLFIFKEVCGDDFDYTEIWVPKSREYFDEAIVALCSKATVKKHNGPLTVVIENELFNRKNEFYNSIIRDATRASIEMMLRDQSNQLRFSDHVAKILKESPKPATLTMEKVASLLNKSVSTFRRLLAEENTSYKELQSKILDQITVQSLLNSDIKIDALALKLGYAERSTFERAFRKKFGNTPSTIRSYRDRITSDDKAFELNEIIQNLPPLPESCQALIKSSNNENFSIADAVKIIEKDPVFCGRVMGLANKSIYGRTPKDLHQAISRNLGLATIKNLAIVYGAKESLSSHIKGFEIDKFIQAQILAPIIFRKFVKHTLGREFKDELITQILMFGLLGFLVLCHNKHDKRSYVIKQFQESKNLLNFIHLLNAEINLSVFGTSVLLLSMWGLNPQVIKFLGQLEEKLSNVQSLRQTEDIILITFATSLKLCFGSDYLDSIKSHANQIRGMDFERCWSDAQALYDELNS</sequence>
<keyword evidence="7" id="KW-1185">Reference proteome</keyword>
<dbReference type="GO" id="GO:0005829">
    <property type="term" value="C:cytosol"/>
    <property type="evidence" value="ECO:0007669"/>
    <property type="project" value="TreeGrafter"/>
</dbReference>
<accession>A0A545TE26</accession>
<dbReference type="SUPFAM" id="SSF109604">
    <property type="entry name" value="HD-domain/PDEase-like"/>
    <property type="match status" value="1"/>
</dbReference>
<dbReference type="Gene3D" id="1.10.3210.10">
    <property type="entry name" value="Hypothetical protein af1432"/>
    <property type="match status" value="1"/>
</dbReference>
<evidence type="ECO:0000313" key="6">
    <source>
        <dbReference type="EMBL" id="TQV75460.1"/>
    </source>
</evidence>
<evidence type="ECO:0000256" key="2">
    <source>
        <dbReference type="ARBA" id="ARBA00023125"/>
    </source>
</evidence>
<dbReference type="EMBL" id="VIKR01000002">
    <property type="protein sequence ID" value="TQV75460.1"/>
    <property type="molecule type" value="Genomic_DNA"/>
</dbReference>
<dbReference type="InterPro" id="IPR013976">
    <property type="entry name" value="HDOD"/>
</dbReference>
<reference evidence="6 7" key="1">
    <citation type="submission" date="2019-06" db="EMBL/GenBank/DDBJ databases">
        <title>Draft genome of Aliikangiella marina GYP-15.</title>
        <authorList>
            <person name="Wang G."/>
        </authorList>
    </citation>
    <scope>NUCLEOTIDE SEQUENCE [LARGE SCALE GENOMIC DNA]</scope>
    <source>
        <strain evidence="6 7">GYP-15</strain>
    </source>
</reference>
<evidence type="ECO:0000256" key="1">
    <source>
        <dbReference type="ARBA" id="ARBA00023015"/>
    </source>
</evidence>
<dbReference type="AlphaFoldDB" id="A0A545TE26"/>
<evidence type="ECO:0000256" key="3">
    <source>
        <dbReference type="ARBA" id="ARBA00023163"/>
    </source>
</evidence>
<dbReference type="GO" id="GO:0000976">
    <property type="term" value="F:transcription cis-regulatory region binding"/>
    <property type="evidence" value="ECO:0007669"/>
    <property type="project" value="TreeGrafter"/>
</dbReference>
<dbReference type="OrthoDB" id="5582699at2"/>
<feature type="domain" description="HDOD" evidence="5">
    <location>
        <begin position="360"/>
        <end position="557"/>
    </location>
</feature>
<organism evidence="6 7">
    <name type="scientific">Aliikangiella marina</name>
    <dbReference type="NCBI Taxonomy" id="1712262"/>
    <lineage>
        <taxon>Bacteria</taxon>
        <taxon>Pseudomonadati</taxon>
        <taxon>Pseudomonadota</taxon>
        <taxon>Gammaproteobacteria</taxon>
        <taxon>Oceanospirillales</taxon>
        <taxon>Pleioneaceae</taxon>
        <taxon>Aliikangiella</taxon>
    </lineage>
</organism>
<protein>
    <submittedName>
        <fullName evidence="6">HDOD domain-containing protein</fullName>
    </submittedName>
</protein>
<dbReference type="InterPro" id="IPR018060">
    <property type="entry name" value="HTH_AraC"/>
</dbReference>
<dbReference type="PROSITE" id="PS51833">
    <property type="entry name" value="HDOD"/>
    <property type="match status" value="1"/>
</dbReference>
<dbReference type="SUPFAM" id="SSF46689">
    <property type="entry name" value="Homeodomain-like"/>
    <property type="match status" value="1"/>
</dbReference>
<evidence type="ECO:0000259" key="5">
    <source>
        <dbReference type="PROSITE" id="PS51833"/>
    </source>
</evidence>
<keyword evidence="1" id="KW-0805">Transcription regulation</keyword>
<keyword evidence="3" id="KW-0804">Transcription</keyword>
<keyword evidence="2" id="KW-0238">DNA-binding</keyword>
<name>A0A545TE26_9GAMM</name>
<evidence type="ECO:0000259" key="4">
    <source>
        <dbReference type="PROSITE" id="PS01124"/>
    </source>
</evidence>
<dbReference type="PROSITE" id="PS01124">
    <property type="entry name" value="HTH_ARAC_FAMILY_2"/>
    <property type="match status" value="1"/>
</dbReference>
<gene>
    <name evidence="6" type="ORF">FLL45_11100</name>
</gene>
<feature type="domain" description="HTH araC/xylS-type" evidence="4">
    <location>
        <begin position="242"/>
        <end position="340"/>
    </location>
</feature>
<dbReference type="PANTHER" id="PTHR47894">
    <property type="entry name" value="HTH-TYPE TRANSCRIPTIONAL REGULATOR GADX"/>
    <property type="match status" value="1"/>
</dbReference>
<dbReference type="GO" id="GO:0003700">
    <property type="term" value="F:DNA-binding transcription factor activity"/>
    <property type="evidence" value="ECO:0007669"/>
    <property type="project" value="InterPro"/>
</dbReference>
<dbReference type="Gene3D" id="1.10.10.60">
    <property type="entry name" value="Homeodomain-like"/>
    <property type="match status" value="1"/>
</dbReference>
<evidence type="ECO:0000313" key="7">
    <source>
        <dbReference type="Proteomes" id="UP000317839"/>
    </source>
</evidence>
<dbReference type="InterPro" id="IPR009057">
    <property type="entry name" value="Homeodomain-like_sf"/>
</dbReference>
<dbReference type="Pfam" id="PF12833">
    <property type="entry name" value="HTH_18"/>
    <property type="match status" value="1"/>
</dbReference>
<dbReference type="Proteomes" id="UP000317839">
    <property type="component" value="Unassembled WGS sequence"/>
</dbReference>
<dbReference type="PANTHER" id="PTHR47894:SF4">
    <property type="entry name" value="HTH-TYPE TRANSCRIPTIONAL REGULATOR GADX"/>
    <property type="match status" value="1"/>
</dbReference>
<dbReference type="RefSeq" id="WP_142942074.1">
    <property type="nucleotide sequence ID" value="NZ_VIKR01000002.1"/>
</dbReference>
<dbReference type="SMART" id="SM00342">
    <property type="entry name" value="HTH_ARAC"/>
    <property type="match status" value="1"/>
</dbReference>
<comment type="caution">
    <text evidence="6">The sequence shown here is derived from an EMBL/GenBank/DDBJ whole genome shotgun (WGS) entry which is preliminary data.</text>
</comment>
<proteinExistence type="predicted"/>